<evidence type="ECO:0000313" key="19">
    <source>
        <dbReference type="EMBL" id="BBH37469.1"/>
    </source>
</evidence>
<feature type="domain" description="NADH:ubiquinone oxidoreductase chain 4 N-terminal" evidence="18">
    <location>
        <begin position="1"/>
        <end position="110"/>
    </location>
</feature>
<feature type="transmembrane region" description="Helical" evidence="16">
    <location>
        <begin position="390"/>
        <end position="415"/>
    </location>
</feature>
<dbReference type="GO" id="GO:0048039">
    <property type="term" value="F:ubiquinone binding"/>
    <property type="evidence" value="ECO:0007669"/>
    <property type="project" value="TreeGrafter"/>
</dbReference>
<evidence type="ECO:0000256" key="14">
    <source>
        <dbReference type="ARBA" id="ARBA00023136"/>
    </source>
</evidence>
<dbReference type="PRINTS" id="PR01437">
    <property type="entry name" value="NUOXDRDTASE4"/>
</dbReference>
<organism evidence="19">
    <name type="scientific">Myersina macrostoma</name>
    <name type="common">bigmouth shrimpgoby</name>
    <dbReference type="NCBI Taxonomy" id="2057061"/>
    <lineage>
        <taxon>Eukaryota</taxon>
        <taxon>Metazoa</taxon>
        <taxon>Chordata</taxon>
        <taxon>Craniata</taxon>
        <taxon>Vertebrata</taxon>
        <taxon>Euteleostomi</taxon>
        <taxon>Actinopterygii</taxon>
        <taxon>Neopterygii</taxon>
        <taxon>Teleostei</taxon>
        <taxon>Neoteleostei</taxon>
        <taxon>Acanthomorphata</taxon>
        <taxon>Gobiaria</taxon>
        <taxon>Gobiiformes</taxon>
        <taxon>Gobioidei</taxon>
        <taxon>Gobiidae</taxon>
        <taxon>Gobiinae</taxon>
        <taxon>Myersina</taxon>
    </lineage>
</organism>
<dbReference type="AlphaFoldDB" id="A0A455RDU0"/>
<keyword evidence="14 16" id="KW-0472">Membrane</keyword>
<dbReference type="GO" id="GO:0031966">
    <property type="term" value="C:mitochondrial membrane"/>
    <property type="evidence" value="ECO:0007669"/>
    <property type="project" value="UniProtKB-SubCell"/>
</dbReference>
<evidence type="ECO:0000256" key="12">
    <source>
        <dbReference type="ARBA" id="ARBA00023075"/>
    </source>
</evidence>
<keyword evidence="9 16" id="KW-0249">Electron transport</keyword>
<evidence type="ECO:0000256" key="11">
    <source>
        <dbReference type="ARBA" id="ARBA00023027"/>
    </source>
</evidence>
<comment type="catalytic activity">
    <reaction evidence="15 16">
        <text>a ubiquinone + NADH + 5 H(+)(in) = a ubiquinol + NAD(+) + 4 H(+)(out)</text>
        <dbReference type="Rhea" id="RHEA:29091"/>
        <dbReference type="Rhea" id="RHEA-COMP:9565"/>
        <dbReference type="Rhea" id="RHEA-COMP:9566"/>
        <dbReference type="ChEBI" id="CHEBI:15378"/>
        <dbReference type="ChEBI" id="CHEBI:16389"/>
        <dbReference type="ChEBI" id="CHEBI:17976"/>
        <dbReference type="ChEBI" id="CHEBI:57540"/>
        <dbReference type="ChEBI" id="CHEBI:57945"/>
        <dbReference type="EC" id="7.1.1.2"/>
    </reaction>
</comment>
<sequence length="460" mass="50884">MLKVLVPTIMLIPTAWMLTSKWLWPATLAHSLVIALFSLSWLKNCSELGWTNLNAMLATDPLSTPLLVLTCWLLPLMILASQNHTSQEPIGRQRMYLSLLTSLQVFLILAFSATEVILFYVMFEATLIPTLIIITRWGNQTERLNAGTYFLFYTLAGSLPLLVALLVLQTTTGTLSLLTVQYAPSIPMLTIADKLWWAGCLIAFLVKMPLYGMHLWLPKAHVEAPVAGSMVLAAVLLKLGGYGMMRMMTMLEPLTKELSYPFIILALWGVIMTGSICLRQTDLKSLIAYSSVGHMGLVVGGILIQTPWGFSGALILMIAHGLTSSALFCLANTNYERAHSRTMVLARGLQTLLPLMTAWWFTASLANLALPPLPNLMGELMILTSLITWSWWTIILTGAGTLITAGYSLYMFLMTQRGPTPSHLLALAPSHTREHLLIALHTLPLLLLILKPELIWGWTA</sequence>
<evidence type="ECO:0000256" key="8">
    <source>
        <dbReference type="ARBA" id="ARBA00022967"/>
    </source>
</evidence>
<evidence type="ECO:0000259" key="17">
    <source>
        <dbReference type="Pfam" id="PF00361"/>
    </source>
</evidence>
<evidence type="ECO:0000256" key="4">
    <source>
        <dbReference type="ARBA" id="ARBA00021006"/>
    </source>
</evidence>
<evidence type="ECO:0000256" key="15">
    <source>
        <dbReference type="ARBA" id="ARBA00049551"/>
    </source>
</evidence>
<evidence type="ECO:0000256" key="7">
    <source>
        <dbReference type="ARBA" id="ARBA00022692"/>
    </source>
</evidence>
<feature type="transmembrane region" description="Helical" evidence="16">
    <location>
        <begin position="286"/>
        <end position="304"/>
    </location>
</feature>
<reference evidence="19" key="1">
    <citation type="journal article" date="2019" name="Sci. Rep.">
        <title>Bloodmeal host identification with inferences to feeding habits of a fish-fed mosquito, Aedes baisasi.</title>
        <authorList>
            <person name="Miyake T."/>
            <person name="Aihara N."/>
            <person name="Maeda K."/>
            <person name="Shinzato C."/>
            <person name="Koyanagi R."/>
            <person name="Kobayashi H."/>
            <person name="Yamahira K."/>
        </authorList>
    </citation>
    <scope>NUCLEOTIDE SEQUENCE</scope>
</reference>
<feature type="transmembrane region" description="Helical" evidence="16">
    <location>
        <begin position="260"/>
        <end position="279"/>
    </location>
</feature>
<dbReference type="InterPro" id="IPR001750">
    <property type="entry name" value="ND/Mrp_TM"/>
</dbReference>
<evidence type="ECO:0000256" key="2">
    <source>
        <dbReference type="ARBA" id="ARBA00009025"/>
    </source>
</evidence>
<evidence type="ECO:0000256" key="16">
    <source>
        <dbReference type="RuleBase" id="RU003297"/>
    </source>
</evidence>
<feature type="domain" description="NADH:quinone oxidoreductase/Mrp antiporter transmembrane" evidence="17">
    <location>
        <begin position="113"/>
        <end position="403"/>
    </location>
</feature>
<dbReference type="InterPro" id="IPR010227">
    <property type="entry name" value="NADH_Q_OxRdtase_chainM/4"/>
</dbReference>
<keyword evidence="6 16" id="KW-0679">Respiratory chain</keyword>
<dbReference type="Pfam" id="PF00361">
    <property type="entry name" value="Proton_antipo_M"/>
    <property type="match status" value="1"/>
</dbReference>
<proteinExistence type="inferred from homology"/>
<feature type="transmembrane region" description="Helical" evidence="16">
    <location>
        <begin position="93"/>
        <end position="111"/>
    </location>
</feature>
<keyword evidence="10 16" id="KW-1133">Transmembrane helix</keyword>
<gene>
    <name evidence="19" type="primary">ND4</name>
</gene>
<dbReference type="GO" id="GO:0042773">
    <property type="term" value="P:ATP synthesis coupled electron transport"/>
    <property type="evidence" value="ECO:0007669"/>
    <property type="project" value="InterPro"/>
</dbReference>
<feature type="transmembrane region" description="Helical" evidence="16">
    <location>
        <begin position="224"/>
        <end position="245"/>
    </location>
</feature>
<keyword evidence="13 16" id="KW-0496">Mitochondrion</keyword>
<dbReference type="EC" id="7.1.1.2" evidence="3 16"/>
<dbReference type="GO" id="GO:0015990">
    <property type="term" value="P:electron transport coupled proton transport"/>
    <property type="evidence" value="ECO:0007669"/>
    <property type="project" value="TreeGrafter"/>
</dbReference>
<feature type="transmembrane region" description="Helical" evidence="16">
    <location>
        <begin position="21"/>
        <end position="42"/>
    </location>
</feature>
<feature type="transmembrane region" description="Helical" evidence="16">
    <location>
        <begin position="62"/>
        <end position="81"/>
    </location>
</feature>
<evidence type="ECO:0000256" key="10">
    <source>
        <dbReference type="ARBA" id="ARBA00022989"/>
    </source>
</evidence>
<dbReference type="InterPro" id="IPR000260">
    <property type="entry name" value="NADH4_N"/>
</dbReference>
<evidence type="ECO:0000256" key="9">
    <source>
        <dbReference type="ARBA" id="ARBA00022982"/>
    </source>
</evidence>
<keyword evidence="7 16" id="KW-0812">Transmembrane</keyword>
<evidence type="ECO:0000256" key="6">
    <source>
        <dbReference type="ARBA" id="ARBA00022660"/>
    </source>
</evidence>
<dbReference type="PANTHER" id="PTHR43507">
    <property type="entry name" value="NADH-UBIQUINONE OXIDOREDUCTASE CHAIN 4"/>
    <property type="match status" value="1"/>
</dbReference>
<comment type="function">
    <text evidence="16">Core subunit of the mitochondrial membrane respiratory chain NADH dehydrogenase (Complex I) which catalyzes electron transfer from NADH through the respiratory chain, using ubiquinone as an electron acceptor. Essential for the catalytic activity and assembly of complex I.</text>
</comment>
<feature type="transmembrane region" description="Helical" evidence="16">
    <location>
        <begin position="310"/>
        <end position="331"/>
    </location>
</feature>
<evidence type="ECO:0000256" key="13">
    <source>
        <dbReference type="ARBA" id="ARBA00023128"/>
    </source>
</evidence>
<evidence type="ECO:0000256" key="5">
    <source>
        <dbReference type="ARBA" id="ARBA00022448"/>
    </source>
</evidence>
<evidence type="ECO:0000259" key="18">
    <source>
        <dbReference type="Pfam" id="PF01059"/>
    </source>
</evidence>
<keyword evidence="11 16" id="KW-0520">NAD</keyword>
<accession>A0A455RDU0</accession>
<name>A0A455RDU0_9GOBI</name>
<feature type="transmembrane region" description="Helical" evidence="16">
    <location>
        <begin position="352"/>
        <end position="370"/>
    </location>
</feature>
<evidence type="ECO:0000256" key="1">
    <source>
        <dbReference type="ARBA" id="ARBA00004225"/>
    </source>
</evidence>
<keyword evidence="12 16" id="KW-0830">Ubiquinone</keyword>
<feature type="transmembrane region" description="Helical" evidence="16">
    <location>
        <begin position="195"/>
        <end position="217"/>
    </location>
</feature>
<comment type="subcellular location">
    <subcellularLocation>
        <location evidence="1 16">Mitochondrion membrane</location>
        <topology evidence="1 16">Multi-pass membrane protein</topology>
    </subcellularLocation>
</comment>
<feature type="transmembrane region" description="Helical" evidence="16">
    <location>
        <begin position="149"/>
        <end position="168"/>
    </location>
</feature>
<dbReference type="GO" id="GO:0008137">
    <property type="term" value="F:NADH dehydrogenase (ubiquinone) activity"/>
    <property type="evidence" value="ECO:0007669"/>
    <property type="project" value="UniProtKB-UniRule"/>
</dbReference>
<keyword evidence="8" id="KW-1278">Translocase</keyword>
<comment type="similarity">
    <text evidence="2 16">Belongs to the complex I subunit 4 family.</text>
</comment>
<dbReference type="InterPro" id="IPR003918">
    <property type="entry name" value="NADH_UbQ_OxRdtase"/>
</dbReference>
<keyword evidence="5 16" id="KW-0813">Transport</keyword>
<protein>
    <recommendedName>
        <fullName evidence="4 16">NADH-ubiquinone oxidoreductase chain 4</fullName>
        <ecNumber evidence="3 16">7.1.1.2</ecNumber>
    </recommendedName>
</protein>
<evidence type="ECO:0000256" key="3">
    <source>
        <dbReference type="ARBA" id="ARBA00012944"/>
    </source>
</evidence>
<dbReference type="GO" id="GO:0003954">
    <property type="term" value="F:NADH dehydrogenase activity"/>
    <property type="evidence" value="ECO:0007669"/>
    <property type="project" value="TreeGrafter"/>
</dbReference>
<feature type="transmembrane region" description="Helical" evidence="16">
    <location>
        <begin position="117"/>
        <end position="137"/>
    </location>
</feature>
<dbReference type="EMBL" id="AP019360">
    <property type="protein sequence ID" value="BBH37469.1"/>
    <property type="molecule type" value="Genomic_DNA"/>
</dbReference>
<geneLocation type="mitochondrion" evidence="19"/>
<dbReference type="Pfam" id="PF01059">
    <property type="entry name" value="Oxidored_q5_N"/>
    <property type="match status" value="1"/>
</dbReference>
<dbReference type="PANTHER" id="PTHR43507:SF20">
    <property type="entry name" value="NADH-UBIQUINONE OXIDOREDUCTASE CHAIN 4"/>
    <property type="match status" value="1"/>
</dbReference>
<dbReference type="NCBIfam" id="TIGR01972">
    <property type="entry name" value="NDH_I_M"/>
    <property type="match status" value="1"/>
</dbReference>